<dbReference type="Proteomes" id="UP000182471">
    <property type="component" value="Unassembled WGS sequence"/>
</dbReference>
<sequence>MKKRNIIHISDLSDERIKKYIKYNENQLTHIYEPDLGVFIAESAKVIKRALDAGYQPESFLIEEGYLDESSDSVAVREVSEIIELSPEVPIFTASKEVLSNIRGFVVTRGVLSVLRRKEKTKVEDIIASQRRIVILESVVNPTNIGSIFRSAAALGMESIVLTRDCCDPLYRRSARVSMGTVFQIPWTYYDEKNKNYEHYIDQLHDLGYKVVAMALNDQSKDITDPIFEKQDKLAIIMGSEGNGLSEATIKKCDFVIKIPMYHDVDSLNVAAASAVAFWELRVKNK</sequence>
<dbReference type="GO" id="GO:0008173">
    <property type="term" value="F:RNA methyltransferase activity"/>
    <property type="evidence" value="ECO:0007669"/>
    <property type="project" value="InterPro"/>
</dbReference>
<proteinExistence type="predicted"/>
<dbReference type="Pfam" id="PF00588">
    <property type="entry name" value="SpoU_methylase"/>
    <property type="match status" value="1"/>
</dbReference>
<name>A0A1H9S4B8_9FIRM</name>
<dbReference type="SUPFAM" id="SSF55315">
    <property type="entry name" value="L30e-like"/>
    <property type="match status" value="1"/>
</dbReference>
<dbReference type="InterPro" id="IPR051259">
    <property type="entry name" value="rRNA_Methyltransferase"/>
</dbReference>
<dbReference type="GO" id="GO:0003723">
    <property type="term" value="F:RNA binding"/>
    <property type="evidence" value="ECO:0007669"/>
    <property type="project" value="InterPro"/>
</dbReference>
<protein>
    <submittedName>
        <fullName evidence="4">tRNA G18 (Ribose-2'-O)-methylase SpoU</fullName>
    </submittedName>
</protein>
<dbReference type="CDD" id="cd18095">
    <property type="entry name" value="SpoU-like_rRNA-MTase"/>
    <property type="match status" value="1"/>
</dbReference>
<dbReference type="InterPro" id="IPR001537">
    <property type="entry name" value="SpoU_MeTrfase"/>
</dbReference>
<keyword evidence="1 4" id="KW-0489">Methyltransferase</keyword>
<dbReference type="PANTHER" id="PTHR43191:SF12">
    <property type="entry name" value="RRNA METHYLASE"/>
    <property type="match status" value="1"/>
</dbReference>
<evidence type="ECO:0000313" key="5">
    <source>
        <dbReference type="Proteomes" id="UP000182471"/>
    </source>
</evidence>
<dbReference type="Gene3D" id="3.40.1280.10">
    <property type="match status" value="1"/>
</dbReference>
<keyword evidence="2" id="KW-0808">Transferase</keyword>
<gene>
    <name evidence="4" type="ORF">SAMN02910429_01134</name>
</gene>
<dbReference type="EMBL" id="FOGW01000010">
    <property type="protein sequence ID" value="SER79906.1"/>
    <property type="molecule type" value="Genomic_DNA"/>
</dbReference>
<dbReference type="PANTHER" id="PTHR43191">
    <property type="entry name" value="RRNA METHYLTRANSFERASE 3"/>
    <property type="match status" value="1"/>
</dbReference>
<keyword evidence="5" id="KW-1185">Reference proteome</keyword>
<dbReference type="InterPro" id="IPR029064">
    <property type="entry name" value="Ribosomal_eL30-like_sf"/>
</dbReference>
<evidence type="ECO:0000256" key="2">
    <source>
        <dbReference type="ARBA" id="ARBA00022679"/>
    </source>
</evidence>
<reference evidence="5" key="1">
    <citation type="submission" date="2016-10" db="EMBL/GenBank/DDBJ databases">
        <authorList>
            <person name="Varghese N."/>
            <person name="Submissions S."/>
        </authorList>
    </citation>
    <scope>NUCLEOTIDE SEQUENCE [LARGE SCALE GENOMIC DNA]</scope>
    <source>
        <strain evidence="5">S1b</strain>
    </source>
</reference>
<feature type="domain" description="tRNA/rRNA methyltransferase SpoU type" evidence="3">
    <location>
        <begin position="133"/>
        <end position="278"/>
    </location>
</feature>
<dbReference type="AlphaFoldDB" id="A0A1H9S4B8"/>
<dbReference type="InterPro" id="IPR029028">
    <property type="entry name" value="Alpha/beta_knot_MTases"/>
</dbReference>
<dbReference type="SUPFAM" id="SSF75217">
    <property type="entry name" value="alpha/beta knot"/>
    <property type="match status" value="1"/>
</dbReference>
<accession>A0A1H9S4B8</accession>
<evidence type="ECO:0000256" key="1">
    <source>
        <dbReference type="ARBA" id="ARBA00022603"/>
    </source>
</evidence>
<evidence type="ECO:0000313" key="4">
    <source>
        <dbReference type="EMBL" id="SER79906.1"/>
    </source>
</evidence>
<evidence type="ECO:0000259" key="3">
    <source>
        <dbReference type="Pfam" id="PF00588"/>
    </source>
</evidence>
<dbReference type="GO" id="GO:0032259">
    <property type="term" value="P:methylation"/>
    <property type="evidence" value="ECO:0007669"/>
    <property type="project" value="UniProtKB-KW"/>
</dbReference>
<dbReference type="Gene3D" id="3.30.1330.30">
    <property type="match status" value="1"/>
</dbReference>
<dbReference type="GO" id="GO:0006396">
    <property type="term" value="P:RNA processing"/>
    <property type="evidence" value="ECO:0007669"/>
    <property type="project" value="InterPro"/>
</dbReference>
<dbReference type="InterPro" id="IPR029026">
    <property type="entry name" value="tRNA_m1G_MTases_N"/>
</dbReference>
<dbReference type="RefSeq" id="WP_074730552.1">
    <property type="nucleotide sequence ID" value="NZ_FOGW01000010.1"/>
</dbReference>
<organism evidence="4 5">
    <name type="scientific">Lachnobacterium bovis</name>
    <dbReference type="NCBI Taxonomy" id="140626"/>
    <lineage>
        <taxon>Bacteria</taxon>
        <taxon>Bacillati</taxon>
        <taxon>Bacillota</taxon>
        <taxon>Clostridia</taxon>
        <taxon>Lachnospirales</taxon>
        <taxon>Lachnospiraceae</taxon>
        <taxon>Lachnobacterium</taxon>
    </lineage>
</organism>